<dbReference type="AlphaFoldDB" id="A0A0C9U7J1"/>
<dbReference type="Pfam" id="PF02801">
    <property type="entry name" value="Ketoacyl-synt_C"/>
    <property type="match status" value="1"/>
</dbReference>
<dbReference type="Gene3D" id="3.40.47.10">
    <property type="match status" value="1"/>
</dbReference>
<dbReference type="GO" id="GO:0004312">
    <property type="term" value="F:fatty acid synthase activity"/>
    <property type="evidence" value="ECO:0007669"/>
    <property type="project" value="TreeGrafter"/>
</dbReference>
<dbReference type="EMBL" id="KN837437">
    <property type="protein sequence ID" value="KIJ25052.1"/>
    <property type="molecule type" value="Genomic_DNA"/>
</dbReference>
<evidence type="ECO:0000259" key="3">
    <source>
        <dbReference type="Pfam" id="PF02801"/>
    </source>
</evidence>
<dbReference type="PANTHER" id="PTHR43775">
    <property type="entry name" value="FATTY ACID SYNTHASE"/>
    <property type="match status" value="1"/>
</dbReference>
<keyword evidence="1" id="KW-0596">Phosphopantetheine</keyword>
<evidence type="ECO:0000313" key="4">
    <source>
        <dbReference type="EMBL" id="KIJ25052.1"/>
    </source>
</evidence>
<feature type="domain" description="Beta-ketoacyl synthase C-terminal" evidence="3">
    <location>
        <begin position="1"/>
        <end position="56"/>
    </location>
</feature>
<evidence type="ECO:0000256" key="1">
    <source>
        <dbReference type="ARBA" id="ARBA00022450"/>
    </source>
</evidence>
<dbReference type="InterPro" id="IPR016039">
    <property type="entry name" value="Thiolase-like"/>
</dbReference>
<name>A0A0C9U7J1_SPHS4</name>
<dbReference type="InterPro" id="IPR050091">
    <property type="entry name" value="PKS_NRPS_Biosynth_Enz"/>
</dbReference>
<dbReference type="InterPro" id="IPR014031">
    <property type="entry name" value="Ketoacyl_synth_C"/>
</dbReference>
<dbReference type="GO" id="GO:0006633">
    <property type="term" value="P:fatty acid biosynthetic process"/>
    <property type="evidence" value="ECO:0007669"/>
    <property type="project" value="TreeGrafter"/>
</dbReference>
<keyword evidence="5" id="KW-1185">Reference proteome</keyword>
<gene>
    <name evidence="4" type="ORF">M422DRAFT_274039</name>
</gene>
<evidence type="ECO:0000313" key="5">
    <source>
        <dbReference type="Proteomes" id="UP000054279"/>
    </source>
</evidence>
<protein>
    <recommendedName>
        <fullName evidence="3">Beta-ketoacyl synthase C-terminal domain-containing protein</fullName>
    </recommendedName>
</protein>
<keyword evidence="2" id="KW-0597">Phosphoprotein</keyword>
<organism evidence="4 5">
    <name type="scientific">Sphaerobolus stellatus (strain SS14)</name>
    <dbReference type="NCBI Taxonomy" id="990650"/>
    <lineage>
        <taxon>Eukaryota</taxon>
        <taxon>Fungi</taxon>
        <taxon>Dikarya</taxon>
        <taxon>Basidiomycota</taxon>
        <taxon>Agaricomycotina</taxon>
        <taxon>Agaricomycetes</taxon>
        <taxon>Phallomycetidae</taxon>
        <taxon>Geastrales</taxon>
        <taxon>Sphaerobolaceae</taxon>
        <taxon>Sphaerobolus</taxon>
    </lineage>
</organism>
<accession>A0A0C9U7J1</accession>
<dbReference type="HOGENOM" id="CLU_2672702_0_0_1"/>
<sequence>MEWAYEGTGKSPSEADFLELHATGTAAGDPTEANWVGEQFKQDREILVGSVKGNVGSGTQIIPWPHNQNGAGDLA</sequence>
<evidence type="ECO:0000256" key="2">
    <source>
        <dbReference type="ARBA" id="ARBA00022553"/>
    </source>
</evidence>
<dbReference type="Proteomes" id="UP000054279">
    <property type="component" value="Unassembled WGS sequence"/>
</dbReference>
<dbReference type="OrthoDB" id="329835at2759"/>
<proteinExistence type="predicted"/>
<dbReference type="SUPFAM" id="SSF53901">
    <property type="entry name" value="Thiolase-like"/>
    <property type="match status" value="1"/>
</dbReference>
<dbReference type="PANTHER" id="PTHR43775:SF37">
    <property type="entry name" value="SI:DKEY-61P9.11"/>
    <property type="match status" value="1"/>
</dbReference>
<reference evidence="4 5" key="1">
    <citation type="submission" date="2014-06" db="EMBL/GenBank/DDBJ databases">
        <title>Evolutionary Origins and Diversification of the Mycorrhizal Mutualists.</title>
        <authorList>
            <consortium name="DOE Joint Genome Institute"/>
            <consortium name="Mycorrhizal Genomics Consortium"/>
            <person name="Kohler A."/>
            <person name="Kuo A."/>
            <person name="Nagy L.G."/>
            <person name="Floudas D."/>
            <person name="Copeland A."/>
            <person name="Barry K.W."/>
            <person name="Cichocki N."/>
            <person name="Veneault-Fourrey C."/>
            <person name="LaButti K."/>
            <person name="Lindquist E.A."/>
            <person name="Lipzen A."/>
            <person name="Lundell T."/>
            <person name="Morin E."/>
            <person name="Murat C."/>
            <person name="Riley R."/>
            <person name="Ohm R."/>
            <person name="Sun H."/>
            <person name="Tunlid A."/>
            <person name="Henrissat B."/>
            <person name="Grigoriev I.V."/>
            <person name="Hibbett D.S."/>
            <person name="Martin F."/>
        </authorList>
    </citation>
    <scope>NUCLEOTIDE SEQUENCE [LARGE SCALE GENOMIC DNA]</scope>
    <source>
        <strain evidence="4 5">SS14</strain>
    </source>
</reference>